<dbReference type="Proteomes" id="UP000430670">
    <property type="component" value="Unassembled WGS sequence"/>
</dbReference>
<dbReference type="AlphaFoldDB" id="A0A6I3SJL2"/>
<evidence type="ECO:0000313" key="1">
    <source>
        <dbReference type="EMBL" id="MTV49043.1"/>
    </source>
</evidence>
<comment type="caution">
    <text evidence="1">The sequence shown here is derived from an EMBL/GenBank/DDBJ whole genome shotgun (WGS) entry which is preliminary data.</text>
</comment>
<proteinExistence type="predicted"/>
<evidence type="ECO:0000313" key="2">
    <source>
        <dbReference type="Proteomes" id="UP000430670"/>
    </source>
</evidence>
<keyword evidence="2" id="KW-1185">Reference proteome</keyword>
<name>A0A6I3SJL2_HELMO</name>
<organism evidence="1 2">
    <name type="scientific">Heliobacterium mobile</name>
    <name type="common">Heliobacillus mobilis</name>
    <dbReference type="NCBI Taxonomy" id="28064"/>
    <lineage>
        <taxon>Bacteria</taxon>
        <taxon>Bacillati</taxon>
        <taxon>Bacillota</taxon>
        <taxon>Clostridia</taxon>
        <taxon>Eubacteriales</taxon>
        <taxon>Heliobacteriaceae</taxon>
        <taxon>Heliobacterium</taxon>
    </lineage>
</organism>
<protein>
    <submittedName>
        <fullName evidence="1">Uncharacterized protein</fullName>
    </submittedName>
</protein>
<sequence>MGEQNHKDEFLDQFDSIGKLFTELDRQRVKRGESIRKATNCMECGGQAVVLLYPRTWGGKPGIGIRGSCINECWKLVF</sequence>
<dbReference type="EMBL" id="WNKU01000008">
    <property type="protein sequence ID" value="MTV49043.1"/>
    <property type="molecule type" value="Genomic_DNA"/>
</dbReference>
<accession>A0A6I3SJL2</accession>
<gene>
    <name evidence="1" type="ORF">GJ688_08635</name>
</gene>
<dbReference type="RefSeq" id="WP_155476148.1">
    <property type="nucleotide sequence ID" value="NZ_WNKU01000008.1"/>
</dbReference>
<reference evidence="1 2" key="1">
    <citation type="submission" date="2019-11" db="EMBL/GenBank/DDBJ databases">
        <title>Whole-genome sequence of a the green, strictly anaerobic photosynthetic bacterium Heliobacillus mobilis DSM 6151.</title>
        <authorList>
            <person name="Kyndt J.A."/>
            <person name="Meyer T.E."/>
        </authorList>
    </citation>
    <scope>NUCLEOTIDE SEQUENCE [LARGE SCALE GENOMIC DNA]</scope>
    <source>
        <strain evidence="1 2">DSM 6151</strain>
    </source>
</reference>